<evidence type="ECO:0000313" key="4">
    <source>
        <dbReference type="Proteomes" id="UP001167160"/>
    </source>
</evidence>
<protein>
    <recommendedName>
        <fullName evidence="5">Secreted protein</fullName>
    </recommendedName>
</protein>
<sequence length="194" mass="19056">MERLSNPRAPKLRAVALGSAVALAVVLPIAVATANPAGPEPSPLAGTQPAAPAAGPAVAGDATGLLSELNLPEAGDDARTTSVCGPELASPEGVEAQTCVLSGGGGTWGRTYYRNATGRDMDAVVVLMGPDGRNVQVVCSLDAGDEPGVCDTPREPTVRGGAAEPYGAVAEFASADGQRSLLRTGSGAGGGPGV</sequence>
<dbReference type="Proteomes" id="UP001167160">
    <property type="component" value="Unassembled WGS sequence"/>
</dbReference>
<keyword evidence="2" id="KW-0732">Signal</keyword>
<comment type="caution">
    <text evidence="3">The sequence shown here is derived from an EMBL/GenBank/DDBJ whole genome shotgun (WGS) entry which is preliminary data.</text>
</comment>
<reference evidence="3" key="1">
    <citation type="journal article" date="2023" name="Int. J. Syst. Evol. Microbiol.">
        <title>Streptomyces meridianus sp. nov. isolated from brackish water of the Tagus estuary in Alcochete, Portugal.</title>
        <authorList>
            <person name="Santos J.D.N."/>
            <person name="Klimek D."/>
            <person name="Calusinska M."/>
            <person name="Lobo Da Cunha A."/>
            <person name="Catita J."/>
            <person name="Goncalves H."/>
            <person name="Gonzalez I."/>
            <person name="Reyes F."/>
            <person name="Lage O.M."/>
        </authorList>
    </citation>
    <scope>NUCLEOTIDE SEQUENCE</scope>
    <source>
        <strain evidence="3">MTZ3.1</strain>
    </source>
</reference>
<dbReference type="EMBL" id="JAMQGM010000029">
    <property type="protein sequence ID" value="MCM2578569.1"/>
    <property type="molecule type" value="Genomic_DNA"/>
</dbReference>
<evidence type="ECO:0008006" key="5">
    <source>
        <dbReference type="Google" id="ProtNLM"/>
    </source>
</evidence>
<evidence type="ECO:0000256" key="2">
    <source>
        <dbReference type="SAM" id="SignalP"/>
    </source>
</evidence>
<feature type="compositionally biased region" description="Low complexity" evidence="1">
    <location>
        <begin position="43"/>
        <end position="58"/>
    </location>
</feature>
<feature type="region of interest" description="Disordered" evidence="1">
    <location>
        <begin position="38"/>
        <end position="58"/>
    </location>
</feature>
<feature type="signal peptide" evidence="2">
    <location>
        <begin position="1"/>
        <end position="34"/>
    </location>
</feature>
<proteinExistence type="predicted"/>
<accession>A0ABT0X9V7</accession>
<keyword evidence="4" id="KW-1185">Reference proteome</keyword>
<dbReference type="RefSeq" id="WP_251415303.1">
    <property type="nucleotide sequence ID" value="NZ_JAMQGM010000029.1"/>
</dbReference>
<gene>
    <name evidence="3" type="ORF">M1E25_14580</name>
</gene>
<name>A0ABT0X9V7_9ACTN</name>
<evidence type="ECO:0000256" key="1">
    <source>
        <dbReference type="SAM" id="MobiDB-lite"/>
    </source>
</evidence>
<feature type="chain" id="PRO_5046662772" description="Secreted protein" evidence="2">
    <location>
        <begin position="35"/>
        <end position="194"/>
    </location>
</feature>
<organism evidence="3 4">
    <name type="scientific">Streptomyces meridianus</name>
    <dbReference type="NCBI Taxonomy" id="2938945"/>
    <lineage>
        <taxon>Bacteria</taxon>
        <taxon>Bacillati</taxon>
        <taxon>Actinomycetota</taxon>
        <taxon>Actinomycetes</taxon>
        <taxon>Kitasatosporales</taxon>
        <taxon>Streptomycetaceae</taxon>
        <taxon>Streptomyces</taxon>
    </lineage>
</organism>
<evidence type="ECO:0000313" key="3">
    <source>
        <dbReference type="EMBL" id="MCM2578569.1"/>
    </source>
</evidence>